<evidence type="ECO:0000313" key="4">
    <source>
        <dbReference type="Proteomes" id="UP000281406"/>
    </source>
</evidence>
<gene>
    <name evidence="3" type="ORF">DPX16_16006</name>
</gene>
<dbReference type="PANTHER" id="PTHR12573:SF4">
    <property type="entry name" value="AT09986P-RELATED"/>
    <property type="match status" value="1"/>
</dbReference>
<feature type="domain" description="SAM" evidence="2">
    <location>
        <begin position="407"/>
        <end position="463"/>
    </location>
</feature>
<dbReference type="Proteomes" id="UP000281406">
    <property type="component" value="Unassembled WGS sequence"/>
</dbReference>
<name>A0A3N0YUM9_ANAGA</name>
<dbReference type="SUPFAM" id="SSF50156">
    <property type="entry name" value="PDZ domain-like"/>
    <property type="match status" value="1"/>
</dbReference>
<dbReference type="CDD" id="cd09487">
    <property type="entry name" value="SAM_superfamily"/>
    <property type="match status" value="1"/>
</dbReference>
<feature type="compositionally biased region" description="Acidic residues" evidence="1">
    <location>
        <begin position="197"/>
        <end position="209"/>
    </location>
</feature>
<dbReference type="PANTHER" id="PTHR12573">
    <property type="entry name" value="AT09986P-RELATED"/>
    <property type="match status" value="1"/>
</dbReference>
<feature type="region of interest" description="Disordered" evidence="1">
    <location>
        <begin position="174"/>
        <end position="238"/>
    </location>
</feature>
<dbReference type="InterPro" id="IPR036034">
    <property type="entry name" value="PDZ_sf"/>
</dbReference>
<evidence type="ECO:0000313" key="3">
    <source>
        <dbReference type="EMBL" id="ROL49680.1"/>
    </source>
</evidence>
<dbReference type="SUPFAM" id="SSF47769">
    <property type="entry name" value="SAM/Pointed domain"/>
    <property type="match status" value="1"/>
</dbReference>
<organism evidence="3 4">
    <name type="scientific">Anabarilius grahami</name>
    <name type="common">Kanglang fish</name>
    <name type="synonym">Barilius grahami</name>
    <dbReference type="NCBI Taxonomy" id="495550"/>
    <lineage>
        <taxon>Eukaryota</taxon>
        <taxon>Metazoa</taxon>
        <taxon>Chordata</taxon>
        <taxon>Craniata</taxon>
        <taxon>Vertebrata</taxon>
        <taxon>Euteleostomi</taxon>
        <taxon>Actinopterygii</taxon>
        <taxon>Neopterygii</taxon>
        <taxon>Teleostei</taxon>
        <taxon>Ostariophysi</taxon>
        <taxon>Cypriniformes</taxon>
        <taxon>Xenocyprididae</taxon>
        <taxon>Xenocypridinae</taxon>
        <taxon>Xenocypridinae incertae sedis</taxon>
        <taxon>Anabarilius</taxon>
    </lineage>
</organism>
<dbReference type="CDD" id="cd00136">
    <property type="entry name" value="PDZ_canonical"/>
    <property type="match status" value="1"/>
</dbReference>
<reference evidence="3 4" key="1">
    <citation type="submission" date="2018-10" db="EMBL/GenBank/DDBJ databases">
        <title>Genome assembly for a Yunnan-Guizhou Plateau 3E fish, Anabarilius grahami (Regan), and its evolutionary and genetic applications.</title>
        <authorList>
            <person name="Jiang W."/>
        </authorList>
    </citation>
    <scope>NUCLEOTIDE SEQUENCE [LARGE SCALE GENOMIC DNA]</scope>
    <source>
        <strain evidence="3">AG-KIZ</strain>
        <tissue evidence="3">Muscle</tissue>
    </source>
</reference>
<protein>
    <recommendedName>
        <fullName evidence="2">SAM domain-containing protein</fullName>
    </recommendedName>
</protein>
<dbReference type="InterPro" id="IPR013761">
    <property type="entry name" value="SAM/pointed_sf"/>
</dbReference>
<comment type="caution">
    <text evidence="3">The sequence shown here is derived from an EMBL/GenBank/DDBJ whole genome shotgun (WGS) entry which is preliminary data.</text>
</comment>
<dbReference type="Gene3D" id="1.10.150.50">
    <property type="entry name" value="Transcription Factor, Ets-1"/>
    <property type="match status" value="1"/>
</dbReference>
<evidence type="ECO:0000259" key="2">
    <source>
        <dbReference type="Pfam" id="PF07647"/>
    </source>
</evidence>
<dbReference type="InterPro" id="IPR001660">
    <property type="entry name" value="SAM"/>
</dbReference>
<dbReference type="OrthoDB" id="449487at2759"/>
<evidence type="ECO:0000256" key="1">
    <source>
        <dbReference type="SAM" id="MobiDB-lite"/>
    </source>
</evidence>
<dbReference type="AlphaFoldDB" id="A0A3N0YUM9"/>
<proteinExistence type="predicted"/>
<dbReference type="EMBL" id="RJVU01026577">
    <property type="protein sequence ID" value="ROL49680.1"/>
    <property type="molecule type" value="Genomic_DNA"/>
</dbReference>
<keyword evidence="4" id="KW-1185">Reference proteome</keyword>
<dbReference type="Pfam" id="PF07647">
    <property type="entry name" value="SAM_2"/>
    <property type="match status" value="1"/>
</dbReference>
<sequence length="1010" mass="113307">MEISKHGDNRLSRRENIIGVIQRFLCCTCFRTVENDCFEYNQEKPQNPKPVVDEESVHIAVEDLGIDNPGFSFAEVERCGPPQPITIGRSASSVSLCQRAALKKKLAPLSSLPFQPRVIQNNEDDSALDSLLYCSGSTNVGDGDLLTPPVINLIPPTPSDVIDDDQFFDINSEEESLQQTSGSEGVDSIGSAATGEQESEEDVDQDMESEGNRETKDEEHPQVDPQEEETTKKNSVDKSTIHFLRSSFQVPPLPEYPRKRSLNTGISLLQFTEHNLVGALWRLGKQLAGRKDLDTSHDPEGLSRSDPLNICTSTSFSHVSRDRLCTYPLPVHCLERPEAVRGPTSPHRPCEVAQFLKVSYDLSNKDASSHELLKEELRLLPLSSKISMLTHQKDSNGYSAKTLAELNTEEVCQWFSNIGLQKCLPFIREAEFSGSHIASIDLHTLEILQLSNLEERERLLSAIYHELHPPNTTTQRLNSLLERFGPHNVEKFTAALVSMTKSKSSPQVSSINMNRCSFKFRQKEQNARFQKSSHLIEITVNASEQTVHLRTPKGTSVGKVMESCLRMLGINEDKDHFNLKSKKDQPFSLAFGENHIWLVAYEFSPEEQIGDLPGSETRLMELHLCRKKDGPDSPNNIRTVDDIESKNLLNNTGKIRELNQQVASLQNVIIQVQELYHGLVAFCSELKKMEGDMDAVQTDSLEVKRRLSEAQDSLKRKRQSLQTLRDSLNTAPVQKNKPSEVRLLEKMRLNCQVFKDEITLVHLNRQVAHLREVLEKTQAKEKAKRKSPTLTQLVSLQSPVMLVATQVKADPGGHYGFSARWVEGQGLMVVHNEGASLCLNDRLVEVNGVSVLGSSEDELELLLKTHIAHIIVLRQLAQEHPQENPSAISDQQDIQVLQKHQAMIVDMTNSSLPDKQKQTSVSLSLNSALPGSFVLPEKDLERRNKRFAEVLSTTDLHPEMVEPCPVSSQLKMATLHQTNMKKYVPTGWQRNSHMKVTQGRHLSGYFGNAA</sequence>
<accession>A0A3N0YUM9</accession>
<feature type="compositionally biased region" description="Basic and acidic residues" evidence="1">
    <location>
        <begin position="210"/>
        <end position="222"/>
    </location>
</feature>
<feature type="compositionally biased region" description="Basic and acidic residues" evidence="1">
    <location>
        <begin position="229"/>
        <end position="238"/>
    </location>
</feature>